<dbReference type="SUPFAM" id="SSF54523">
    <property type="entry name" value="Pili subunits"/>
    <property type="match status" value="1"/>
</dbReference>
<dbReference type="EMBL" id="FNCO01000003">
    <property type="protein sequence ID" value="SDG76672.1"/>
    <property type="molecule type" value="Genomic_DNA"/>
</dbReference>
<proteinExistence type="inferred from homology"/>
<evidence type="ECO:0000256" key="9">
    <source>
        <dbReference type="ARBA" id="ARBA00023136"/>
    </source>
</evidence>
<keyword evidence="6" id="KW-0997">Cell inner membrane</keyword>
<evidence type="ECO:0000256" key="6">
    <source>
        <dbReference type="ARBA" id="ARBA00022519"/>
    </source>
</evidence>
<keyword evidence="7 11" id="KW-0812">Transmembrane</keyword>
<comment type="subcellular location">
    <subcellularLocation>
        <location evidence="1">Cell inner membrane</location>
        <topology evidence="1">Single-pass membrane protein</topology>
    </subcellularLocation>
</comment>
<keyword evidence="5" id="KW-0488">Methylation</keyword>
<accession>A0A1G7WXL5</accession>
<dbReference type="InterPro" id="IPR051621">
    <property type="entry name" value="T2SS_protein_J"/>
</dbReference>
<keyword evidence="8 11" id="KW-1133">Transmembrane helix</keyword>
<dbReference type="Pfam" id="PF07963">
    <property type="entry name" value="N_methyl"/>
    <property type="match status" value="1"/>
</dbReference>
<evidence type="ECO:0000256" key="7">
    <source>
        <dbReference type="ARBA" id="ARBA00022692"/>
    </source>
</evidence>
<evidence type="ECO:0000256" key="11">
    <source>
        <dbReference type="SAM" id="Phobius"/>
    </source>
</evidence>
<reference evidence="13" key="1">
    <citation type="submission" date="2016-10" db="EMBL/GenBank/DDBJ databases">
        <authorList>
            <person name="Varghese N."/>
            <person name="Submissions S."/>
        </authorList>
    </citation>
    <scope>NUCLEOTIDE SEQUENCE [LARGE SCALE GENOMIC DNA]</scope>
    <source>
        <strain evidence="13">ATCC 700689</strain>
    </source>
</reference>
<name>A0A1G7WXL5_9PSED</name>
<dbReference type="OrthoDB" id="9794345at2"/>
<dbReference type="NCBIfam" id="TIGR01711">
    <property type="entry name" value="gspJ"/>
    <property type="match status" value="1"/>
</dbReference>
<dbReference type="Proteomes" id="UP000182894">
    <property type="component" value="Unassembled WGS sequence"/>
</dbReference>
<evidence type="ECO:0000313" key="12">
    <source>
        <dbReference type="EMBL" id="SDG76672.1"/>
    </source>
</evidence>
<evidence type="ECO:0000256" key="8">
    <source>
        <dbReference type="ARBA" id="ARBA00022989"/>
    </source>
</evidence>
<evidence type="ECO:0000313" key="13">
    <source>
        <dbReference type="Proteomes" id="UP000182894"/>
    </source>
</evidence>
<dbReference type="PROSITE" id="PS00409">
    <property type="entry name" value="PROKAR_NTER_METHYL"/>
    <property type="match status" value="1"/>
</dbReference>
<keyword evidence="4" id="KW-1003">Cell membrane</keyword>
<keyword evidence="9 11" id="KW-0472">Membrane</keyword>
<dbReference type="NCBIfam" id="TIGR02532">
    <property type="entry name" value="IV_pilin_GFxxxE"/>
    <property type="match status" value="1"/>
</dbReference>
<dbReference type="STRING" id="89065.SAMN05216605_10394"/>
<evidence type="ECO:0000256" key="1">
    <source>
        <dbReference type="ARBA" id="ARBA00004377"/>
    </source>
</evidence>
<dbReference type="Gene3D" id="3.10.610.10">
    <property type="entry name" value="GSPII I/J protein-like"/>
    <property type="match status" value="1"/>
</dbReference>
<organism evidence="12 13">
    <name type="scientific">Pseudomonas abietaniphila</name>
    <dbReference type="NCBI Taxonomy" id="89065"/>
    <lineage>
        <taxon>Bacteria</taxon>
        <taxon>Pseudomonadati</taxon>
        <taxon>Pseudomonadota</taxon>
        <taxon>Gammaproteobacteria</taxon>
        <taxon>Pseudomonadales</taxon>
        <taxon>Pseudomonadaceae</taxon>
        <taxon>Pseudomonas</taxon>
    </lineage>
</organism>
<dbReference type="Pfam" id="PF11612">
    <property type="entry name" value="T2SSJ"/>
    <property type="match status" value="1"/>
</dbReference>
<dbReference type="InterPro" id="IPR045584">
    <property type="entry name" value="Pilin-like"/>
</dbReference>
<gene>
    <name evidence="12" type="ORF">SAMN05216605_10394</name>
</gene>
<dbReference type="RefSeq" id="WP_074751595.1">
    <property type="nucleotide sequence ID" value="NZ_FNCO01000003.1"/>
</dbReference>
<dbReference type="InterPro" id="IPR012902">
    <property type="entry name" value="N_methyl_site"/>
</dbReference>
<dbReference type="GO" id="GO:0005886">
    <property type="term" value="C:plasma membrane"/>
    <property type="evidence" value="ECO:0007669"/>
    <property type="project" value="UniProtKB-SubCell"/>
</dbReference>
<dbReference type="AlphaFoldDB" id="A0A1G7WXL5"/>
<dbReference type="GO" id="GO:0015627">
    <property type="term" value="C:type II protein secretion system complex"/>
    <property type="evidence" value="ECO:0007669"/>
    <property type="project" value="InterPro"/>
</dbReference>
<dbReference type="PANTHER" id="PTHR39583:SF2">
    <property type="entry name" value="TYPE II SECRETION SYSTEM PROTEIN J"/>
    <property type="match status" value="1"/>
</dbReference>
<protein>
    <recommendedName>
        <fullName evidence="3">Type II secretion system protein J</fullName>
    </recommendedName>
</protein>
<evidence type="ECO:0000256" key="5">
    <source>
        <dbReference type="ARBA" id="ARBA00022481"/>
    </source>
</evidence>
<dbReference type="GO" id="GO:0015628">
    <property type="term" value="P:protein secretion by the type II secretion system"/>
    <property type="evidence" value="ECO:0007669"/>
    <property type="project" value="InterPro"/>
</dbReference>
<dbReference type="PANTHER" id="PTHR39583">
    <property type="entry name" value="TYPE II SECRETION SYSTEM PROTEIN J-RELATED"/>
    <property type="match status" value="1"/>
</dbReference>
<feature type="coiled-coil region" evidence="10">
    <location>
        <begin position="33"/>
        <end position="60"/>
    </location>
</feature>
<sequence>MIRQRGFTLLELIVSLAIFSLIGLASWHLFESVFRVQDQLRQEEQSLRALRRAVAVIERDVLQVVPASAGQAVLIRQGVLNLSRGNWRNPLGHARGERQEVSYVIEQGRLWRYSRSPDLPLVQKQRLLDDVRGLDWRLYDDRHGWRSDEGSARESGRPRALEMTLSCGAFGQIRRVIALAEGA</sequence>
<keyword evidence="10" id="KW-0175">Coiled coil</keyword>
<comment type="similarity">
    <text evidence="2">Belongs to the GSP J family.</text>
</comment>
<evidence type="ECO:0000256" key="10">
    <source>
        <dbReference type="SAM" id="Coils"/>
    </source>
</evidence>
<evidence type="ECO:0000256" key="2">
    <source>
        <dbReference type="ARBA" id="ARBA00011084"/>
    </source>
</evidence>
<keyword evidence="13" id="KW-1185">Reference proteome</keyword>
<evidence type="ECO:0000256" key="3">
    <source>
        <dbReference type="ARBA" id="ARBA00021539"/>
    </source>
</evidence>
<feature type="transmembrane region" description="Helical" evidence="11">
    <location>
        <begin position="7"/>
        <end position="30"/>
    </location>
</feature>
<dbReference type="InterPro" id="IPR010055">
    <property type="entry name" value="T2SS_protein-GspJ"/>
</dbReference>
<evidence type="ECO:0000256" key="4">
    <source>
        <dbReference type="ARBA" id="ARBA00022475"/>
    </source>
</evidence>